<organism evidence="22 23">
    <name type="scientific">Trichlorobacter lovleyi (strain ATCC BAA-1151 / DSM 17278 / SZ)</name>
    <name type="common">Geobacter lovleyi</name>
    <dbReference type="NCBI Taxonomy" id="398767"/>
    <lineage>
        <taxon>Bacteria</taxon>
        <taxon>Pseudomonadati</taxon>
        <taxon>Thermodesulfobacteriota</taxon>
        <taxon>Desulfuromonadia</taxon>
        <taxon>Geobacterales</taxon>
        <taxon>Geobacteraceae</taxon>
        <taxon>Trichlorobacter</taxon>
    </lineage>
</organism>
<dbReference type="Gene3D" id="3.30.450.20">
    <property type="entry name" value="PAS domain"/>
    <property type="match status" value="2"/>
</dbReference>
<feature type="domain" description="PAS" evidence="19">
    <location>
        <begin position="367"/>
        <end position="420"/>
    </location>
</feature>
<comment type="subcellular location">
    <subcellularLocation>
        <location evidence="2">Cell membrane</location>
        <topology evidence="2">Multi-pass membrane protein</topology>
    </subcellularLocation>
</comment>
<dbReference type="FunFam" id="1.10.287.130:FF:000038">
    <property type="entry name" value="Sensory transduction histidine kinase"/>
    <property type="match status" value="1"/>
</dbReference>
<keyword evidence="9 22" id="KW-0418">Kinase</keyword>
<dbReference type="Pfam" id="PF00512">
    <property type="entry name" value="HisKA"/>
    <property type="match status" value="1"/>
</dbReference>
<feature type="domain" description="PAC" evidence="20">
    <location>
        <begin position="445"/>
        <end position="495"/>
    </location>
</feature>
<dbReference type="PRINTS" id="PR00344">
    <property type="entry name" value="BCTRLSENSOR"/>
</dbReference>
<dbReference type="EMBL" id="CP001089">
    <property type="protein sequence ID" value="ACD95442.1"/>
    <property type="molecule type" value="Genomic_DNA"/>
</dbReference>
<dbReference type="Gene3D" id="1.10.287.130">
    <property type="match status" value="1"/>
</dbReference>
<sequence>MKQLSALSIRAQLVLITLIIALPAIVIIIYLGVNQRRSAVDDAYQLTRLIAERITSEQKNMAAAAEQLLVTLAQMPEIRQQNQAKVQQLLRSLNELNPQYANILVTDRTGKTWAAVFMPPPPAMLDDRRYFKNAIASGRLSSGEYVVSKSMTNKPVFHFAYPYRDAAGKIGGVIVVAFRLDTYSTVLRNSPLPAGTNFLLLDHAGVIMHRALEPEKIIGKKYPEVSFKEMLAGPDEYSYRGPASFGDERFISYRKIRLQGEADPYMYVRVGVPVKTTLAAADQTMLKSIAFFGTFLCGAFLLAYLIGKRSIADRIILLEQASQRLASGEMQTQVASAVSGGEIGRLAESFDTMARQLTEREQVIRESEVRLRSITDSAQDAILMMDDQGAITFWNPAAETILGYKAEEALGKDLHLLLAPLRYQQAFQKAFSVFVQTGRGHAVGKTVELAAKRKDGQEIVVSLSLSAVFLNGRWYAVGLLRDITESKHYQEELLEARHSAEAANRAKSEFLANMSHEIRTPMNGVVGMAQLLRYTQPTREQEEYLDNLELSCKNLLELINDILDLSRIESGKLELEAAVFSLRSCIQEVVSNQASRIEQKGLQLLTSLDEQVPEQVVGDSLRFKQILLNLLGNAIKFTEAGSITVSGQISSRQETGCTFRLMVSDTGIGMTEETLQRIFNSFEQADSSTTRVYGGSGLGLAICRRLTELMGGRIWAESTFGKGSAFFVELPFALPPAEGNGGDQAVPSAEPVQTVMNRRLKILVAEDNKLNADTIVAMLKQMGHESLAVSNGREALEKWHASAFNCILMDIQMPVMDGNLSAATIRKQEQKMGGHTPIIAMTAHALHGDRERFLAEGFDGYVSKPVEMQALAAELRRVSAA</sequence>
<evidence type="ECO:0000256" key="8">
    <source>
        <dbReference type="ARBA" id="ARBA00022741"/>
    </source>
</evidence>
<dbReference type="InterPro" id="IPR004358">
    <property type="entry name" value="Sig_transdc_His_kin-like_C"/>
</dbReference>
<dbReference type="InterPro" id="IPR005467">
    <property type="entry name" value="His_kinase_dom"/>
</dbReference>
<dbReference type="InterPro" id="IPR003661">
    <property type="entry name" value="HisK_dim/P_dom"/>
</dbReference>
<dbReference type="InterPro" id="IPR000014">
    <property type="entry name" value="PAS"/>
</dbReference>
<dbReference type="GO" id="GO:0000155">
    <property type="term" value="F:phosphorelay sensor kinase activity"/>
    <property type="evidence" value="ECO:0007669"/>
    <property type="project" value="InterPro"/>
</dbReference>
<comment type="catalytic activity">
    <reaction evidence="1">
        <text>ATP + protein L-histidine = ADP + protein N-phospho-L-histidine.</text>
        <dbReference type="EC" id="2.7.13.3"/>
    </reaction>
</comment>
<evidence type="ECO:0000259" key="20">
    <source>
        <dbReference type="PROSITE" id="PS50113"/>
    </source>
</evidence>
<evidence type="ECO:0000256" key="15">
    <source>
        <dbReference type="PROSITE-ProRule" id="PRU00169"/>
    </source>
</evidence>
<dbReference type="InterPro" id="IPR036890">
    <property type="entry name" value="HATPase_C_sf"/>
</dbReference>
<dbReference type="PROSITE" id="PS50112">
    <property type="entry name" value="PAS"/>
    <property type="match status" value="1"/>
</dbReference>
<keyword evidence="23" id="KW-1185">Reference proteome</keyword>
<dbReference type="FunFam" id="3.30.565.10:FF:000010">
    <property type="entry name" value="Sensor histidine kinase RcsC"/>
    <property type="match status" value="1"/>
</dbReference>
<evidence type="ECO:0000256" key="9">
    <source>
        <dbReference type="ARBA" id="ARBA00022777"/>
    </source>
</evidence>
<evidence type="ECO:0000256" key="7">
    <source>
        <dbReference type="ARBA" id="ARBA00022692"/>
    </source>
</evidence>
<evidence type="ECO:0000256" key="16">
    <source>
        <dbReference type="SAM" id="Phobius"/>
    </source>
</evidence>
<dbReference type="CDD" id="cd17546">
    <property type="entry name" value="REC_hyHK_CKI1_RcsC-like"/>
    <property type="match status" value="1"/>
</dbReference>
<evidence type="ECO:0000313" key="22">
    <source>
        <dbReference type="EMBL" id="ACD95442.1"/>
    </source>
</evidence>
<keyword evidence="13 16" id="KW-0472">Membrane</keyword>
<evidence type="ECO:0000256" key="4">
    <source>
        <dbReference type="ARBA" id="ARBA00022475"/>
    </source>
</evidence>
<dbReference type="SUPFAM" id="SSF55785">
    <property type="entry name" value="PYP-like sensor domain (PAS domain)"/>
    <property type="match status" value="1"/>
</dbReference>
<gene>
    <name evidence="22" type="ordered locus">Glov_1726</name>
</gene>
<dbReference type="PROSITE" id="PS50109">
    <property type="entry name" value="HIS_KIN"/>
    <property type="match status" value="1"/>
</dbReference>
<dbReference type="InterPro" id="IPR001789">
    <property type="entry name" value="Sig_transdc_resp-reg_receiver"/>
</dbReference>
<dbReference type="eggNOG" id="COG5002">
    <property type="taxonomic scope" value="Bacteria"/>
</dbReference>
<feature type="modified residue" description="4-aspartylphosphate" evidence="15">
    <location>
        <position position="810"/>
    </location>
</feature>
<dbReference type="Pfam" id="PF02518">
    <property type="entry name" value="HATPase_c"/>
    <property type="match status" value="1"/>
</dbReference>
<evidence type="ECO:0000313" key="23">
    <source>
        <dbReference type="Proteomes" id="UP000002420"/>
    </source>
</evidence>
<dbReference type="InterPro" id="IPR011006">
    <property type="entry name" value="CheY-like_superfamily"/>
</dbReference>
<evidence type="ECO:0000256" key="6">
    <source>
        <dbReference type="ARBA" id="ARBA00022679"/>
    </source>
</evidence>
<evidence type="ECO:0000256" key="5">
    <source>
        <dbReference type="ARBA" id="ARBA00022553"/>
    </source>
</evidence>
<protein>
    <recommendedName>
        <fullName evidence="3">histidine kinase</fullName>
        <ecNumber evidence="3">2.7.13.3</ecNumber>
    </recommendedName>
</protein>
<dbReference type="PANTHER" id="PTHR43047">
    <property type="entry name" value="TWO-COMPONENT HISTIDINE PROTEIN KINASE"/>
    <property type="match status" value="1"/>
</dbReference>
<name>B3EAK4_TRIL1</name>
<dbReference type="InterPro" id="IPR000700">
    <property type="entry name" value="PAS-assoc_C"/>
</dbReference>
<dbReference type="SMART" id="SM00388">
    <property type="entry name" value="HisKA"/>
    <property type="match status" value="1"/>
</dbReference>
<dbReference type="CDD" id="cd00082">
    <property type="entry name" value="HisKA"/>
    <property type="match status" value="1"/>
</dbReference>
<dbReference type="RefSeq" id="WP_012469782.1">
    <property type="nucleotide sequence ID" value="NC_010814.1"/>
</dbReference>
<evidence type="ECO:0000256" key="11">
    <source>
        <dbReference type="ARBA" id="ARBA00022989"/>
    </source>
</evidence>
<dbReference type="SUPFAM" id="SSF47384">
    <property type="entry name" value="Homodimeric domain of signal transducing histidine kinase"/>
    <property type="match status" value="1"/>
</dbReference>
<dbReference type="Gene3D" id="3.40.50.2300">
    <property type="match status" value="1"/>
</dbReference>
<dbReference type="Pfam" id="PF13426">
    <property type="entry name" value="PAS_9"/>
    <property type="match status" value="1"/>
</dbReference>
<dbReference type="Pfam" id="PF00672">
    <property type="entry name" value="HAMP"/>
    <property type="match status" value="1"/>
</dbReference>
<dbReference type="PROSITE" id="PS50110">
    <property type="entry name" value="RESPONSE_REGULATORY"/>
    <property type="match status" value="1"/>
</dbReference>
<proteinExistence type="predicted"/>
<dbReference type="CDD" id="cd12914">
    <property type="entry name" value="PDC1_DGC_like"/>
    <property type="match status" value="1"/>
</dbReference>
<dbReference type="Proteomes" id="UP000002420">
    <property type="component" value="Chromosome"/>
</dbReference>
<dbReference type="SMART" id="SM00091">
    <property type="entry name" value="PAS"/>
    <property type="match status" value="1"/>
</dbReference>
<dbReference type="PANTHER" id="PTHR43047:SF78">
    <property type="entry name" value="SENSORY_REGULATORY PROTEIN RPFC"/>
    <property type="match status" value="1"/>
</dbReference>
<evidence type="ECO:0000259" key="17">
    <source>
        <dbReference type="PROSITE" id="PS50109"/>
    </source>
</evidence>
<dbReference type="SUPFAM" id="SSF55874">
    <property type="entry name" value="ATPase domain of HSP90 chaperone/DNA topoisomerase II/histidine kinase"/>
    <property type="match status" value="1"/>
</dbReference>
<keyword evidence="5 15" id="KW-0597">Phosphoprotein</keyword>
<keyword evidence="8" id="KW-0547">Nucleotide-binding</keyword>
<dbReference type="OrthoDB" id="5389345at2"/>
<dbReference type="SUPFAM" id="SSF52172">
    <property type="entry name" value="CheY-like"/>
    <property type="match status" value="1"/>
</dbReference>
<feature type="domain" description="Response regulatory" evidence="18">
    <location>
        <begin position="761"/>
        <end position="879"/>
    </location>
</feature>
<evidence type="ECO:0000256" key="12">
    <source>
        <dbReference type="ARBA" id="ARBA00023012"/>
    </source>
</evidence>
<dbReference type="Pfam" id="PF02743">
    <property type="entry name" value="dCache_1"/>
    <property type="match status" value="1"/>
</dbReference>
<keyword evidence="10" id="KW-0067">ATP-binding</keyword>
<keyword evidence="4" id="KW-1003">Cell membrane</keyword>
<evidence type="ECO:0000256" key="13">
    <source>
        <dbReference type="ARBA" id="ARBA00023136"/>
    </source>
</evidence>
<keyword evidence="11 16" id="KW-1133">Transmembrane helix</keyword>
<dbReference type="InterPro" id="IPR003660">
    <property type="entry name" value="HAMP_dom"/>
</dbReference>
<keyword evidence="12" id="KW-0902">Two-component regulatory system</keyword>
<keyword evidence="7 16" id="KW-0812">Transmembrane</keyword>
<dbReference type="Gene3D" id="3.30.565.10">
    <property type="entry name" value="Histidine kinase-like ATPase, C-terminal domain"/>
    <property type="match status" value="1"/>
</dbReference>
<dbReference type="CDD" id="cd00130">
    <property type="entry name" value="PAS"/>
    <property type="match status" value="1"/>
</dbReference>
<accession>B3EAK4</accession>
<dbReference type="Gene3D" id="6.10.340.10">
    <property type="match status" value="1"/>
</dbReference>
<dbReference type="SMART" id="SM00448">
    <property type="entry name" value="REC"/>
    <property type="match status" value="1"/>
</dbReference>
<evidence type="ECO:0000256" key="10">
    <source>
        <dbReference type="ARBA" id="ARBA00022840"/>
    </source>
</evidence>
<feature type="domain" description="HAMP" evidence="21">
    <location>
        <begin position="309"/>
        <end position="362"/>
    </location>
</feature>
<feature type="transmembrane region" description="Helical" evidence="16">
    <location>
        <begin position="12"/>
        <end position="33"/>
    </location>
</feature>
<evidence type="ECO:0000256" key="3">
    <source>
        <dbReference type="ARBA" id="ARBA00012438"/>
    </source>
</evidence>
<dbReference type="AlphaFoldDB" id="B3EAK4"/>
<dbReference type="PROSITE" id="PS50113">
    <property type="entry name" value="PAC"/>
    <property type="match status" value="1"/>
</dbReference>
<feature type="domain" description="Histidine kinase" evidence="17">
    <location>
        <begin position="513"/>
        <end position="734"/>
    </location>
</feature>
<dbReference type="InterPro" id="IPR029151">
    <property type="entry name" value="Sensor-like_sf"/>
</dbReference>
<keyword evidence="14" id="KW-0131">Cell cycle</keyword>
<dbReference type="HOGENOM" id="CLU_000445_114_21_7"/>
<dbReference type="NCBIfam" id="TIGR00229">
    <property type="entry name" value="sensory_box"/>
    <property type="match status" value="1"/>
</dbReference>
<dbReference type="CDD" id="cd06225">
    <property type="entry name" value="HAMP"/>
    <property type="match status" value="1"/>
</dbReference>
<keyword evidence="6 22" id="KW-0808">Transferase</keyword>
<dbReference type="STRING" id="398767.Glov_1726"/>
<evidence type="ECO:0000256" key="14">
    <source>
        <dbReference type="ARBA" id="ARBA00023306"/>
    </source>
</evidence>
<feature type="transmembrane region" description="Helical" evidence="16">
    <location>
        <begin position="289"/>
        <end position="307"/>
    </location>
</feature>
<dbReference type="SUPFAM" id="SSF103190">
    <property type="entry name" value="Sensory domain-like"/>
    <property type="match status" value="1"/>
</dbReference>
<evidence type="ECO:0000256" key="1">
    <source>
        <dbReference type="ARBA" id="ARBA00000085"/>
    </source>
</evidence>
<dbReference type="EC" id="2.7.13.3" evidence="3"/>
<dbReference type="SUPFAM" id="SSF158472">
    <property type="entry name" value="HAMP domain-like"/>
    <property type="match status" value="1"/>
</dbReference>
<dbReference type="PROSITE" id="PS50885">
    <property type="entry name" value="HAMP"/>
    <property type="match status" value="1"/>
</dbReference>
<dbReference type="InterPro" id="IPR033479">
    <property type="entry name" value="dCache_1"/>
</dbReference>
<evidence type="ECO:0000259" key="19">
    <source>
        <dbReference type="PROSITE" id="PS50112"/>
    </source>
</evidence>
<evidence type="ECO:0000259" key="21">
    <source>
        <dbReference type="PROSITE" id="PS50885"/>
    </source>
</evidence>
<dbReference type="SMART" id="SM00304">
    <property type="entry name" value="HAMP"/>
    <property type="match status" value="1"/>
</dbReference>
<reference evidence="22 23" key="1">
    <citation type="submission" date="2008-05" db="EMBL/GenBank/DDBJ databases">
        <title>Complete sequence of chromosome of Geobacter lovleyi SZ.</title>
        <authorList>
            <consortium name="US DOE Joint Genome Institute"/>
            <person name="Lucas S."/>
            <person name="Copeland A."/>
            <person name="Lapidus A."/>
            <person name="Glavina del Rio T."/>
            <person name="Dalin E."/>
            <person name="Tice H."/>
            <person name="Bruce D."/>
            <person name="Goodwin L."/>
            <person name="Pitluck S."/>
            <person name="Chertkov O."/>
            <person name="Meincke L."/>
            <person name="Brettin T."/>
            <person name="Detter J.C."/>
            <person name="Han C."/>
            <person name="Tapia R."/>
            <person name="Kuske C.R."/>
            <person name="Schmutz J."/>
            <person name="Larimer F."/>
            <person name="Land M."/>
            <person name="Hauser L."/>
            <person name="Kyrpides N."/>
            <person name="Mikhailova N."/>
            <person name="Sung Y."/>
            <person name="Fletcher K.E."/>
            <person name="Ritalahti K.M."/>
            <person name="Loeffler F.E."/>
            <person name="Richardson P."/>
        </authorList>
    </citation>
    <scope>NUCLEOTIDE SEQUENCE [LARGE SCALE GENOMIC DNA]</scope>
    <source>
        <strain evidence="23">ATCC BAA-1151 / DSM 17278 / SZ</strain>
    </source>
</reference>
<dbReference type="InterPro" id="IPR035965">
    <property type="entry name" value="PAS-like_dom_sf"/>
</dbReference>
<evidence type="ECO:0000256" key="2">
    <source>
        <dbReference type="ARBA" id="ARBA00004651"/>
    </source>
</evidence>
<dbReference type="CDD" id="cd16922">
    <property type="entry name" value="HATPase_EvgS-ArcB-TorS-like"/>
    <property type="match status" value="1"/>
</dbReference>
<dbReference type="GO" id="GO:0005886">
    <property type="term" value="C:plasma membrane"/>
    <property type="evidence" value="ECO:0007669"/>
    <property type="project" value="UniProtKB-SubCell"/>
</dbReference>
<dbReference type="InterPro" id="IPR003594">
    <property type="entry name" value="HATPase_dom"/>
</dbReference>
<dbReference type="SMART" id="SM00387">
    <property type="entry name" value="HATPase_c"/>
    <property type="match status" value="1"/>
</dbReference>
<dbReference type="Pfam" id="PF00072">
    <property type="entry name" value="Response_reg"/>
    <property type="match status" value="1"/>
</dbReference>
<dbReference type="GO" id="GO:0005524">
    <property type="term" value="F:ATP binding"/>
    <property type="evidence" value="ECO:0007669"/>
    <property type="project" value="UniProtKB-KW"/>
</dbReference>
<evidence type="ECO:0000259" key="18">
    <source>
        <dbReference type="PROSITE" id="PS50110"/>
    </source>
</evidence>
<dbReference type="KEGG" id="glo:Glov_1726"/>
<dbReference type="InterPro" id="IPR036097">
    <property type="entry name" value="HisK_dim/P_sf"/>
</dbReference>